<dbReference type="EMBL" id="JABEZZ010000013">
    <property type="protein sequence ID" value="MBA0602528.1"/>
    <property type="molecule type" value="Genomic_DNA"/>
</dbReference>
<accession>A0A7J8QM74</accession>
<gene>
    <name evidence="1" type="ORF">Gorai_002708</name>
</gene>
<sequence length="53" mass="6231">MQKPPARQLAFPSKQEDRASIWKRCRPICRFHSRSRSAIVLQSVLRFESSRTS</sequence>
<dbReference type="Proteomes" id="UP000593578">
    <property type="component" value="Unassembled WGS sequence"/>
</dbReference>
<protein>
    <submittedName>
        <fullName evidence="1">Uncharacterized protein</fullName>
    </submittedName>
</protein>
<organism evidence="1 2">
    <name type="scientific">Gossypium raimondii</name>
    <name type="common">Peruvian cotton</name>
    <name type="synonym">Gossypium klotzschianum subsp. raimondii</name>
    <dbReference type="NCBI Taxonomy" id="29730"/>
    <lineage>
        <taxon>Eukaryota</taxon>
        <taxon>Viridiplantae</taxon>
        <taxon>Streptophyta</taxon>
        <taxon>Embryophyta</taxon>
        <taxon>Tracheophyta</taxon>
        <taxon>Spermatophyta</taxon>
        <taxon>Magnoliopsida</taxon>
        <taxon>eudicotyledons</taxon>
        <taxon>Gunneridae</taxon>
        <taxon>Pentapetalae</taxon>
        <taxon>rosids</taxon>
        <taxon>malvids</taxon>
        <taxon>Malvales</taxon>
        <taxon>Malvaceae</taxon>
        <taxon>Malvoideae</taxon>
        <taxon>Gossypium</taxon>
    </lineage>
</organism>
<evidence type="ECO:0000313" key="2">
    <source>
        <dbReference type="Proteomes" id="UP000593578"/>
    </source>
</evidence>
<dbReference type="AlphaFoldDB" id="A0A7J8QM74"/>
<reference evidence="1 2" key="1">
    <citation type="journal article" date="2019" name="Genome Biol. Evol.">
        <title>Insights into the evolution of the New World diploid cottons (Gossypium, subgenus Houzingenia) based on genome sequencing.</title>
        <authorList>
            <person name="Grover C.E."/>
            <person name="Arick M.A. 2nd"/>
            <person name="Thrash A."/>
            <person name="Conover J.L."/>
            <person name="Sanders W.S."/>
            <person name="Peterson D.G."/>
            <person name="Frelichowski J.E."/>
            <person name="Scheffler J.A."/>
            <person name="Scheffler B.E."/>
            <person name="Wendel J.F."/>
        </authorList>
    </citation>
    <scope>NUCLEOTIDE SEQUENCE [LARGE SCALE GENOMIC DNA]</scope>
    <source>
        <strain evidence="1">8</strain>
        <tissue evidence="1">Leaf</tissue>
    </source>
</reference>
<comment type="caution">
    <text evidence="1">The sequence shown here is derived from an EMBL/GenBank/DDBJ whole genome shotgun (WGS) entry which is preliminary data.</text>
</comment>
<name>A0A7J8QM74_GOSRA</name>
<proteinExistence type="predicted"/>
<evidence type="ECO:0000313" key="1">
    <source>
        <dbReference type="EMBL" id="MBA0602528.1"/>
    </source>
</evidence>